<feature type="region of interest" description="Disordered" evidence="1">
    <location>
        <begin position="716"/>
        <end position="742"/>
    </location>
</feature>
<keyword evidence="4" id="KW-1185">Reference proteome</keyword>
<protein>
    <recommendedName>
        <fullName evidence="5">Glycoprotein</fullName>
    </recommendedName>
</protein>
<keyword evidence="2" id="KW-1133">Transmembrane helix</keyword>
<organism evidence="3 4">
    <name type="scientific">Leucobacter iarius</name>
    <dbReference type="NCBI Taxonomy" id="333963"/>
    <lineage>
        <taxon>Bacteria</taxon>
        <taxon>Bacillati</taxon>
        <taxon>Actinomycetota</taxon>
        <taxon>Actinomycetes</taxon>
        <taxon>Micrococcales</taxon>
        <taxon>Microbacteriaceae</taxon>
        <taxon>Leucobacter</taxon>
    </lineage>
</organism>
<dbReference type="EMBL" id="BAAAOB010000001">
    <property type="protein sequence ID" value="GAA1778389.1"/>
    <property type="molecule type" value="Genomic_DNA"/>
</dbReference>
<evidence type="ECO:0008006" key="5">
    <source>
        <dbReference type="Google" id="ProtNLM"/>
    </source>
</evidence>
<feature type="transmembrane region" description="Helical" evidence="2">
    <location>
        <begin position="686"/>
        <end position="704"/>
    </location>
</feature>
<evidence type="ECO:0000256" key="1">
    <source>
        <dbReference type="SAM" id="MobiDB-lite"/>
    </source>
</evidence>
<evidence type="ECO:0000256" key="2">
    <source>
        <dbReference type="SAM" id="Phobius"/>
    </source>
</evidence>
<keyword evidence="2" id="KW-0812">Transmembrane</keyword>
<feature type="compositionally biased region" description="Low complexity" evidence="1">
    <location>
        <begin position="33"/>
        <end position="42"/>
    </location>
</feature>
<feature type="region of interest" description="Disordered" evidence="1">
    <location>
        <begin position="20"/>
        <end position="43"/>
    </location>
</feature>
<dbReference type="Proteomes" id="UP001500851">
    <property type="component" value="Unassembled WGS sequence"/>
</dbReference>
<reference evidence="4" key="1">
    <citation type="journal article" date="2019" name="Int. J. Syst. Evol. Microbiol.">
        <title>The Global Catalogue of Microorganisms (GCM) 10K type strain sequencing project: providing services to taxonomists for standard genome sequencing and annotation.</title>
        <authorList>
            <consortium name="The Broad Institute Genomics Platform"/>
            <consortium name="The Broad Institute Genome Sequencing Center for Infectious Disease"/>
            <person name="Wu L."/>
            <person name="Ma J."/>
        </authorList>
    </citation>
    <scope>NUCLEOTIDE SEQUENCE [LARGE SCALE GENOMIC DNA]</scope>
    <source>
        <strain evidence="4">JCM 14736</strain>
    </source>
</reference>
<accession>A0ABP4XFS9</accession>
<dbReference type="Pfam" id="PF19516">
    <property type="entry name" value="DUF6049"/>
    <property type="match status" value="1"/>
</dbReference>
<name>A0ABP4XFS9_9MICO</name>
<proteinExistence type="predicted"/>
<sequence length="742" mass="75909">MLGVTIALIGGPASGLPLGGPAGASAHADETSDSTSDATSAAKPELVVAPAEPVIRDDAASVVFHVLVRNATQQDLPAGGLELRIDPKRIASAGALADGLAPPKGSGTAQAEAVPGSVLATQRIDPTSAGNEQTVSVTVRRSDLAILLGQVPGVFAVHASFTPDSAGTGVSPSPSPSASPLDPSTASGGSLADRLDASAPVVWRGVAAKHRTALTVIVPFLLPSAVTGMPTRGQLGDAAARLTPLLDAAERHQSTLAIDPRLIAAIRGLGSQAPQSARELLARLEASTLPQFLLQFADADPAAQAALGSDRLLEPNGLGYYTATAPSTGSEDSSGQDQSSGDTAPTADPAAAPTLDELVAWPNGSARAWPADGQADASTLALLQHSGSESVVLDSSNVSLTGGPAARIDGMQSLVADAQLGASVRGGLAATTEAERGADTAEAAARLALLAAPDGTAGSTVLALDRRTMADDDHPEEVFEVLDTLSWVSPVRETAQVTGTATLRPQKPAQDRLDLLKDAISRESAVTDLAPLLVRPESLGEYQRVRLLALLSTSGASPEADFAKTASDYRARDAKLLNGVTAIRNDHTQLVGASTRVPVLLRNDLPFDAVVTVAASPASAAISVPTRSFPRVEIPANSGRTMLIPVDSRISSGESGLIVDISPVGGSEVTFTGTLPLTIRSVVETVALSVLGGLAALLLGFGIWRSIRRRRRAGISEAPEEFHPLNPDPESENPTDQGRPHP</sequence>
<feature type="region of interest" description="Disordered" evidence="1">
    <location>
        <begin position="318"/>
        <end position="350"/>
    </location>
</feature>
<feature type="compositionally biased region" description="Low complexity" evidence="1">
    <location>
        <begin position="327"/>
        <end position="350"/>
    </location>
</feature>
<evidence type="ECO:0000313" key="3">
    <source>
        <dbReference type="EMBL" id="GAA1778389.1"/>
    </source>
</evidence>
<gene>
    <name evidence="3" type="ORF">GCM10009768_03940</name>
</gene>
<feature type="region of interest" description="Disordered" evidence="1">
    <location>
        <begin position="164"/>
        <end position="191"/>
    </location>
</feature>
<comment type="caution">
    <text evidence="3">The sequence shown here is derived from an EMBL/GenBank/DDBJ whole genome shotgun (WGS) entry which is preliminary data.</text>
</comment>
<evidence type="ECO:0000313" key="4">
    <source>
        <dbReference type="Proteomes" id="UP001500851"/>
    </source>
</evidence>
<dbReference type="InterPro" id="IPR046112">
    <property type="entry name" value="DUF6049"/>
</dbReference>
<keyword evidence="2" id="KW-0472">Membrane</keyword>
<feature type="compositionally biased region" description="Low complexity" evidence="1">
    <location>
        <begin position="176"/>
        <end position="187"/>
    </location>
</feature>